<dbReference type="InterPro" id="IPR003439">
    <property type="entry name" value="ABC_transporter-like_ATP-bd"/>
</dbReference>
<feature type="non-terminal residue" evidence="8">
    <location>
        <position position="347"/>
    </location>
</feature>
<gene>
    <name evidence="8" type="ORF">PU560_02355</name>
</gene>
<dbReference type="PANTHER" id="PTHR24221">
    <property type="entry name" value="ATP-BINDING CASSETTE SUB-FAMILY B"/>
    <property type="match status" value="1"/>
</dbReference>
<accession>A0ABT5TTC2</accession>
<reference evidence="8" key="1">
    <citation type="submission" date="2023-02" db="EMBL/GenBank/DDBJ databases">
        <title>Georgenia sp.10Sc9-8, isolated from a soil sample collected from the Taklamakan desert.</title>
        <authorList>
            <person name="Liu S."/>
        </authorList>
    </citation>
    <scope>NUCLEOTIDE SEQUENCE</scope>
    <source>
        <strain evidence="8">10Sc9-8</strain>
    </source>
</reference>
<feature type="region of interest" description="Disordered" evidence="5">
    <location>
        <begin position="238"/>
        <end position="257"/>
    </location>
</feature>
<keyword evidence="2 6" id="KW-0812">Transmembrane</keyword>
<protein>
    <submittedName>
        <fullName evidence="8">ABC transporter transmembrane domain-containing protein</fullName>
    </submittedName>
</protein>
<evidence type="ECO:0000313" key="9">
    <source>
        <dbReference type="Proteomes" id="UP001165561"/>
    </source>
</evidence>
<feature type="transmembrane region" description="Helical" evidence="6">
    <location>
        <begin position="121"/>
        <end position="138"/>
    </location>
</feature>
<evidence type="ECO:0000256" key="5">
    <source>
        <dbReference type="SAM" id="MobiDB-lite"/>
    </source>
</evidence>
<comment type="subcellular location">
    <subcellularLocation>
        <location evidence="1">Cell membrane</location>
        <topology evidence="1">Multi-pass membrane protein</topology>
    </subcellularLocation>
</comment>
<dbReference type="SUPFAM" id="SSF90123">
    <property type="entry name" value="ABC transporter transmembrane region"/>
    <property type="match status" value="1"/>
</dbReference>
<dbReference type="InterPro" id="IPR036640">
    <property type="entry name" value="ABC1_TM_sf"/>
</dbReference>
<dbReference type="PANTHER" id="PTHR24221:SF654">
    <property type="entry name" value="ATP-BINDING CASSETTE SUB-FAMILY B MEMBER 6"/>
    <property type="match status" value="1"/>
</dbReference>
<keyword evidence="4 6" id="KW-0472">Membrane</keyword>
<sequence>VIGAQQAFTSTLAGVVSNLISVVVVLATMVALSWQITLVALLVVPLLLLPARRVGRRLAGLSRRGMELNAELGNRMTERFNVAGALLVKLFGSPEREDAEFAERARQVREIGVRTAMSSRVFFAALGAMASLATALVYGVGGVLAIEGTVTIGTLVAFAALLGRLYGPVTALSNVQVDVMTALVSFERVFEVLDLEPQVIDAPDAVDLPAGPLGVELDAVRFTYPSGQQVSLLSLEGRSGGTAPDAADDERSAGPPADEEVLRGISLRVEPGRMLALVGPSGAGKTTLSTMVARLYDPTAGTVRIGGLDVRRVRQSSLHGAVGVVTQDAHLFHDTIRSNLTYARPEA</sequence>
<name>A0ABT5TTC2_9MICO</name>
<dbReference type="Pfam" id="PF00005">
    <property type="entry name" value="ABC_tran"/>
    <property type="match status" value="1"/>
</dbReference>
<evidence type="ECO:0000256" key="6">
    <source>
        <dbReference type="SAM" id="Phobius"/>
    </source>
</evidence>
<dbReference type="EMBL" id="JARACI010000411">
    <property type="protein sequence ID" value="MDD9205307.1"/>
    <property type="molecule type" value="Genomic_DNA"/>
</dbReference>
<organism evidence="8 9">
    <name type="scientific">Georgenia halotolerans</name>
    <dbReference type="NCBI Taxonomy" id="3028317"/>
    <lineage>
        <taxon>Bacteria</taxon>
        <taxon>Bacillati</taxon>
        <taxon>Actinomycetota</taxon>
        <taxon>Actinomycetes</taxon>
        <taxon>Micrococcales</taxon>
        <taxon>Bogoriellaceae</taxon>
        <taxon>Georgenia</taxon>
    </lineage>
</organism>
<dbReference type="SUPFAM" id="SSF52540">
    <property type="entry name" value="P-loop containing nucleoside triphosphate hydrolases"/>
    <property type="match status" value="1"/>
</dbReference>
<keyword evidence="3 6" id="KW-1133">Transmembrane helix</keyword>
<dbReference type="Pfam" id="PF00664">
    <property type="entry name" value="ABC_membrane"/>
    <property type="match status" value="1"/>
</dbReference>
<evidence type="ECO:0000256" key="1">
    <source>
        <dbReference type="ARBA" id="ARBA00004651"/>
    </source>
</evidence>
<feature type="non-terminal residue" evidence="8">
    <location>
        <position position="1"/>
    </location>
</feature>
<dbReference type="InterPro" id="IPR011527">
    <property type="entry name" value="ABC1_TM_dom"/>
</dbReference>
<feature type="transmembrane region" description="Helical" evidence="6">
    <location>
        <begin position="19"/>
        <end position="49"/>
    </location>
</feature>
<dbReference type="Gene3D" id="1.20.1560.10">
    <property type="entry name" value="ABC transporter type 1, transmembrane domain"/>
    <property type="match status" value="1"/>
</dbReference>
<evidence type="ECO:0000259" key="7">
    <source>
        <dbReference type="PROSITE" id="PS50929"/>
    </source>
</evidence>
<feature type="transmembrane region" description="Helical" evidence="6">
    <location>
        <begin position="144"/>
        <end position="163"/>
    </location>
</feature>
<evidence type="ECO:0000256" key="3">
    <source>
        <dbReference type="ARBA" id="ARBA00022989"/>
    </source>
</evidence>
<evidence type="ECO:0000313" key="8">
    <source>
        <dbReference type="EMBL" id="MDD9205307.1"/>
    </source>
</evidence>
<dbReference type="PROSITE" id="PS50929">
    <property type="entry name" value="ABC_TM1F"/>
    <property type="match status" value="1"/>
</dbReference>
<dbReference type="Proteomes" id="UP001165561">
    <property type="component" value="Unassembled WGS sequence"/>
</dbReference>
<feature type="domain" description="ABC transmembrane type-1" evidence="7">
    <location>
        <begin position="1"/>
        <end position="181"/>
    </location>
</feature>
<comment type="caution">
    <text evidence="8">The sequence shown here is derived from an EMBL/GenBank/DDBJ whole genome shotgun (WGS) entry which is preliminary data.</text>
</comment>
<proteinExistence type="predicted"/>
<evidence type="ECO:0000256" key="2">
    <source>
        <dbReference type="ARBA" id="ARBA00022692"/>
    </source>
</evidence>
<dbReference type="InterPro" id="IPR039421">
    <property type="entry name" value="Type_1_exporter"/>
</dbReference>
<evidence type="ECO:0000256" key="4">
    <source>
        <dbReference type="ARBA" id="ARBA00023136"/>
    </source>
</evidence>
<dbReference type="InterPro" id="IPR027417">
    <property type="entry name" value="P-loop_NTPase"/>
</dbReference>
<keyword evidence="9" id="KW-1185">Reference proteome</keyword>
<dbReference type="Gene3D" id="3.40.50.300">
    <property type="entry name" value="P-loop containing nucleotide triphosphate hydrolases"/>
    <property type="match status" value="1"/>
</dbReference>